<evidence type="ECO:0000256" key="6">
    <source>
        <dbReference type="ARBA" id="ARBA00023125"/>
    </source>
</evidence>
<feature type="compositionally biased region" description="Polar residues" evidence="9">
    <location>
        <begin position="12"/>
        <end position="27"/>
    </location>
</feature>
<dbReference type="Proteomes" id="UP000094527">
    <property type="component" value="Unassembled WGS sequence"/>
</dbReference>
<organism evidence="11 12">
    <name type="scientific">Orchesella cincta</name>
    <name type="common">Springtail</name>
    <name type="synonym">Podura cincta</name>
    <dbReference type="NCBI Taxonomy" id="48709"/>
    <lineage>
        <taxon>Eukaryota</taxon>
        <taxon>Metazoa</taxon>
        <taxon>Ecdysozoa</taxon>
        <taxon>Arthropoda</taxon>
        <taxon>Hexapoda</taxon>
        <taxon>Collembola</taxon>
        <taxon>Entomobryomorpha</taxon>
        <taxon>Entomobryoidea</taxon>
        <taxon>Orchesellidae</taxon>
        <taxon>Orchesellinae</taxon>
        <taxon>Orchesella</taxon>
    </lineage>
</organism>
<dbReference type="GO" id="GO:0003677">
    <property type="term" value="F:DNA binding"/>
    <property type="evidence" value="ECO:0007669"/>
    <property type="project" value="UniProtKB-KW"/>
</dbReference>
<dbReference type="InterPro" id="IPR036236">
    <property type="entry name" value="Znf_C2H2_sf"/>
</dbReference>
<accession>A0A1D2N0J2</accession>
<dbReference type="GO" id="GO:0010468">
    <property type="term" value="P:regulation of gene expression"/>
    <property type="evidence" value="ECO:0007669"/>
    <property type="project" value="TreeGrafter"/>
</dbReference>
<dbReference type="PROSITE" id="PS00028">
    <property type="entry name" value="ZINC_FINGER_C2H2_1"/>
    <property type="match status" value="4"/>
</dbReference>
<evidence type="ECO:0000256" key="5">
    <source>
        <dbReference type="ARBA" id="ARBA00022833"/>
    </source>
</evidence>
<feature type="compositionally biased region" description="Polar residues" evidence="9">
    <location>
        <begin position="327"/>
        <end position="342"/>
    </location>
</feature>
<feature type="domain" description="C2H2-type" evidence="10">
    <location>
        <begin position="528"/>
        <end position="556"/>
    </location>
</feature>
<feature type="compositionally biased region" description="Polar residues" evidence="9">
    <location>
        <begin position="234"/>
        <end position="244"/>
    </location>
</feature>
<name>A0A1D2N0J2_ORCCI</name>
<dbReference type="EMBL" id="LJIJ01000320">
    <property type="protein sequence ID" value="ODM98813.1"/>
    <property type="molecule type" value="Genomic_DNA"/>
</dbReference>
<dbReference type="PROSITE" id="PS50157">
    <property type="entry name" value="ZINC_FINGER_C2H2_2"/>
    <property type="match status" value="4"/>
</dbReference>
<sequence length="578" mass="64202">MKARKVKDMLNVSDSSDSGTSTLMYQLSSAESSPSPSSSVSMEVCLEEQSGNASQHSTSCGSMDELYFVPATLQEISSRSSINGETIRTLDKPFASTPLQRQATADDERTPTGTPKLCRVKERVKKTSPRLSVRPRRTKPLSMCMKSRRSGVPRKTGMTKIIEVIVKKEMKGFESRIHTIATSMKEEVLAAMQQQLKESLDGFKDKLENGVQKKRRVNTKSSCSVNDRKFAASEKSNGKNSEMTPTPVKAAALSPAPVDASLPSSTKLLLKPDEMTHDSSSLTTNEETKASSPPKRSTAFGALLKYVHSKTLLEKLTASLEKNRIVTKTNDTAGPSASSGSGNRKDASQSVCEMISSDCIKQEPLAYLESLQQETNQISAPIIAAQPIRNPEQPSSNNTCKALVPYVRKSSVPTKIIIGIPKPGSELVPKPELALRKYREPLACDYCGKQFWNNSSLKQHTSFHRPHRPYQCNHSDCQKAYKTRSELNRHLVVHAGVKNYVCTQCGKTFLRKQYLKTHLLRHEESLIWSCNLCSKIFVTQHDLEKHKVSYHKNGKRAHRNEDQSKQLALTYNSSDLHA</sequence>
<comment type="caution">
    <text evidence="11">The sequence shown here is derived from an EMBL/GenBank/DDBJ whole genome shotgun (WGS) entry which is preliminary data.</text>
</comment>
<dbReference type="STRING" id="48709.A0A1D2N0J2"/>
<feature type="domain" description="C2H2-type" evidence="10">
    <location>
        <begin position="470"/>
        <end position="499"/>
    </location>
</feature>
<dbReference type="AlphaFoldDB" id="A0A1D2N0J2"/>
<feature type="compositionally biased region" description="Polar residues" evidence="9">
    <location>
        <begin position="49"/>
        <end position="58"/>
    </location>
</feature>
<feature type="region of interest" description="Disordered" evidence="9">
    <location>
        <begin position="269"/>
        <end position="296"/>
    </location>
</feature>
<dbReference type="Pfam" id="PF00096">
    <property type="entry name" value="zf-C2H2"/>
    <property type="match status" value="3"/>
</dbReference>
<keyword evidence="12" id="KW-1185">Reference proteome</keyword>
<dbReference type="InterPro" id="IPR050331">
    <property type="entry name" value="Zinc_finger"/>
</dbReference>
<evidence type="ECO:0000256" key="7">
    <source>
        <dbReference type="ARBA" id="ARBA00023242"/>
    </source>
</evidence>
<keyword evidence="2" id="KW-0479">Metal-binding</keyword>
<keyword evidence="4 8" id="KW-0863">Zinc-finger</keyword>
<comment type="subcellular location">
    <subcellularLocation>
        <location evidence="1">Nucleus</location>
    </subcellularLocation>
</comment>
<evidence type="ECO:0000256" key="4">
    <source>
        <dbReference type="ARBA" id="ARBA00022771"/>
    </source>
</evidence>
<dbReference type="SUPFAM" id="SSF57667">
    <property type="entry name" value="beta-beta-alpha zinc fingers"/>
    <property type="match status" value="2"/>
</dbReference>
<feature type="compositionally biased region" description="Polar residues" evidence="9">
    <location>
        <begin position="278"/>
        <end position="295"/>
    </location>
</feature>
<feature type="region of interest" description="Disordered" evidence="9">
    <location>
        <begin position="93"/>
        <end position="114"/>
    </location>
</feature>
<feature type="domain" description="C2H2-type" evidence="10">
    <location>
        <begin position="442"/>
        <end position="469"/>
    </location>
</feature>
<feature type="compositionally biased region" description="Low complexity" evidence="9">
    <location>
        <begin position="28"/>
        <end position="44"/>
    </location>
</feature>
<feature type="domain" description="C2H2-type" evidence="10">
    <location>
        <begin position="500"/>
        <end position="522"/>
    </location>
</feature>
<evidence type="ECO:0000313" key="12">
    <source>
        <dbReference type="Proteomes" id="UP000094527"/>
    </source>
</evidence>
<dbReference type="OrthoDB" id="10072647at2759"/>
<gene>
    <name evidence="11" type="ORF">Ocin01_07858</name>
</gene>
<dbReference type="PANTHER" id="PTHR16515">
    <property type="entry name" value="PR DOMAIN ZINC FINGER PROTEIN"/>
    <property type="match status" value="1"/>
</dbReference>
<dbReference type="Gene3D" id="3.30.160.60">
    <property type="entry name" value="Classic Zinc Finger"/>
    <property type="match status" value="3"/>
</dbReference>
<evidence type="ECO:0000256" key="9">
    <source>
        <dbReference type="SAM" id="MobiDB-lite"/>
    </source>
</evidence>
<evidence type="ECO:0000256" key="3">
    <source>
        <dbReference type="ARBA" id="ARBA00022737"/>
    </source>
</evidence>
<dbReference type="OMA" id="TICPYAA"/>
<evidence type="ECO:0000256" key="1">
    <source>
        <dbReference type="ARBA" id="ARBA00004123"/>
    </source>
</evidence>
<keyword evidence="5" id="KW-0862">Zinc</keyword>
<feature type="region of interest" description="Disordered" evidence="9">
    <location>
        <begin position="327"/>
        <end position="348"/>
    </location>
</feature>
<protein>
    <submittedName>
        <fullName evidence="11">Zinc finger and BTB domain-containing protein 14</fullName>
    </submittedName>
</protein>
<evidence type="ECO:0000256" key="8">
    <source>
        <dbReference type="PROSITE-ProRule" id="PRU00042"/>
    </source>
</evidence>
<keyword evidence="6" id="KW-0238">DNA-binding</keyword>
<keyword evidence="3" id="KW-0677">Repeat</keyword>
<dbReference type="GO" id="GO:0005634">
    <property type="term" value="C:nucleus"/>
    <property type="evidence" value="ECO:0007669"/>
    <property type="project" value="UniProtKB-SubCell"/>
</dbReference>
<evidence type="ECO:0000259" key="10">
    <source>
        <dbReference type="PROSITE" id="PS50157"/>
    </source>
</evidence>
<dbReference type="GO" id="GO:0008270">
    <property type="term" value="F:zinc ion binding"/>
    <property type="evidence" value="ECO:0007669"/>
    <property type="project" value="UniProtKB-KW"/>
</dbReference>
<dbReference type="PANTHER" id="PTHR16515:SF49">
    <property type="entry name" value="GASTRULA ZINC FINGER PROTEIN XLCGF49.1-LIKE-RELATED"/>
    <property type="match status" value="1"/>
</dbReference>
<dbReference type="InterPro" id="IPR013087">
    <property type="entry name" value="Znf_C2H2_type"/>
</dbReference>
<evidence type="ECO:0000313" key="11">
    <source>
        <dbReference type="EMBL" id="ODM98813.1"/>
    </source>
</evidence>
<dbReference type="FunFam" id="3.30.160.60:FF:000624">
    <property type="entry name" value="zinc finger protein 697"/>
    <property type="match status" value="1"/>
</dbReference>
<feature type="region of interest" description="Disordered" evidence="9">
    <location>
        <begin position="1"/>
        <end position="58"/>
    </location>
</feature>
<reference evidence="11 12" key="1">
    <citation type="journal article" date="2016" name="Genome Biol. Evol.">
        <title>Gene Family Evolution Reflects Adaptation to Soil Environmental Stressors in the Genome of the Collembolan Orchesella cincta.</title>
        <authorList>
            <person name="Faddeeva-Vakhrusheva A."/>
            <person name="Derks M.F."/>
            <person name="Anvar S.Y."/>
            <person name="Agamennone V."/>
            <person name="Suring W."/>
            <person name="Smit S."/>
            <person name="van Straalen N.M."/>
            <person name="Roelofs D."/>
        </authorList>
    </citation>
    <scope>NUCLEOTIDE SEQUENCE [LARGE SCALE GENOMIC DNA]</scope>
    <source>
        <tissue evidence="11">Mixed pool</tissue>
    </source>
</reference>
<feature type="region of interest" description="Disordered" evidence="9">
    <location>
        <begin position="211"/>
        <end position="246"/>
    </location>
</feature>
<proteinExistence type="predicted"/>
<evidence type="ECO:0000256" key="2">
    <source>
        <dbReference type="ARBA" id="ARBA00022723"/>
    </source>
</evidence>
<keyword evidence="7" id="KW-0539">Nucleus</keyword>
<dbReference type="SMART" id="SM00355">
    <property type="entry name" value="ZnF_C2H2"/>
    <property type="match status" value="4"/>
</dbReference>